<sequence>MVDKTRSNCFGRCFYKNNVLDASFAKPIVWAAKNATPRRLSRPRACPSRGAVRRRKVKVSTPQDGRISRHVRLRKKLGVEICARAKLESFSSFLCTNVHINVHEL</sequence>
<evidence type="ECO:0000256" key="1">
    <source>
        <dbReference type="SAM" id="MobiDB-lite"/>
    </source>
</evidence>
<dbReference type="Proteomes" id="UP000807115">
    <property type="component" value="Chromosome 1"/>
</dbReference>
<evidence type="ECO:0000313" key="3">
    <source>
        <dbReference type="Proteomes" id="UP000807115"/>
    </source>
</evidence>
<accession>A0A921RWQ5</accession>
<comment type="caution">
    <text evidence="2">The sequence shown here is derived from an EMBL/GenBank/DDBJ whole genome shotgun (WGS) entry which is preliminary data.</text>
</comment>
<dbReference type="AlphaFoldDB" id="A0A921RWQ5"/>
<feature type="region of interest" description="Disordered" evidence="1">
    <location>
        <begin position="40"/>
        <end position="65"/>
    </location>
</feature>
<reference evidence="2" key="1">
    <citation type="journal article" date="2019" name="BMC Genomics">
        <title>A new reference genome for Sorghum bicolor reveals high levels of sequence similarity between sweet and grain genotypes: implications for the genetics of sugar metabolism.</title>
        <authorList>
            <person name="Cooper E.A."/>
            <person name="Brenton Z.W."/>
            <person name="Flinn B.S."/>
            <person name="Jenkins J."/>
            <person name="Shu S."/>
            <person name="Flowers D."/>
            <person name="Luo F."/>
            <person name="Wang Y."/>
            <person name="Xia P."/>
            <person name="Barry K."/>
            <person name="Daum C."/>
            <person name="Lipzen A."/>
            <person name="Yoshinaga Y."/>
            <person name="Schmutz J."/>
            <person name="Saski C."/>
            <person name="Vermerris W."/>
            <person name="Kresovich S."/>
        </authorList>
    </citation>
    <scope>NUCLEOTIDE SEQUENCE</scope>
</reference>
<organism evidence="2 3">
    <name type="scientific">Sorghum bicolor</name>
    <name type="common">Sorghum</name>
    <name type="synonym">Sorghum vulgare</name>
    <dbReference type="NCBI Taxonomy" id="4558"/>
    <lineage>
        <taxon>Eukaryota</taxon>
        <taxon>Viridiplantae</taxon>
        <taxon>Streptophyta</taxon>
        <taxon>Embryophyta</taxon>
        <taxon>Tracheophyta</taxon>
        <taxon>Spermatophyta</taxon>
        <taxon>Magnoliopsida</taxon>
        <taxon>Liliopsida</taxon>
        <taxon>Poales</taxon>
        <taxon>Poaceae</taxon>
        <taxon>PACMAD clade</taxon>
        <taxon>Panicoideae</taxon>
        <taxon>Andropogonodae</taxon>
        <taxon>Andropogoneae</taxon>
        <taxon>Sorghinae</taxon>
        <taxon>Sorghum</taxon>
    </lineage>
</organism>
<proteinExistence type="predicted"/>
<dbReference type="EMBL" id="CM027680">
    <property type="protein sequence ID" value="KAG0546840.1"/>
    <property type="molecule type" value="Genomic_DNA"/>
</dbReference>
<evidence type="ECO:0000313" key="2">
    <source>
        <dbReference type="EMBL" id="KAG0546840.1"/>
    </source>
</evidence>
<protein>
    <submittedName>
        <fullName evidence="2">Uncharacterized protein</fullName>
    </submittedName>
</protein>
<reference evidence="2" key="2">
    <citation type="submission" date="2020-10" db="EMBL/GenBank/DDBJ databases">
        <authorList>
            <person name="Cooper E.A."/>
            <person name="Brenton Z.W."/>
            <person name="Flinn B.S."/>
            <person name="Jenkins J."/>
            <person name="Shu S."/>
            <person name="Flowers D."/>
            <person name="Luo F."/>
            <person name="Wang Y."/>
            <person name="Xia P."/>
            <person name="Barry K."/>
            <person name="Daum C."/>
            <person name="Lipzen A."/>
            <person name="Yoshinaga Y."/>
            <person name="Schmutz J."/>
            <person name="Saski C."/>
            <person name="Vermerris W."/>
            <person name="Kresovich S."/>
        </authorList>
    </citation>
    <scope>NUCLEOTIDE SEQUENCE</scope>
</reference>
<gene>
    <name evidence="2" type="ORF">BDA96_01G028500</name>
</gene>
<name>A0A921RWQ5_SORBI</name>